<proteinExistence type="predicted"/>
<reference evidence="1" key="1">
    <citation type="journal article" date="2009" name="Rice">
        <title>De Novo Next Generation Sequencing of Plant Genomes.</title>
        <authorList>
            <person name="Rounsley S."/>
            <person name="Marri P.R."/>
            <person name="Yu Y."/>
            <person name="He R."/>
            <person name="Sisneros N."/>
            <person name="Goicoechea J.L."/>
            <person name="Lee S.J."/>
            <person name="Angelova A."/>
            <person name="Kudrna D."/>
            <person name="Luo M."/>
            <person name="Affourtit J."/>
            <person name="Desany B."/>
            <person name="Knight J."/>
            <person name="Niazi F."/>
            <person name="Egholm M."/>
            <person name="Wing R.A."/>
        </authorList>
    </citation>
    <scope>NUCLEOTIDE SEQUENCE [LARGE SCALE GENOMIC DNA]</scope>
    <source>
        <strain evidence="1">cv. IRGC 105608</strain>
    </source>
</reference>
<name>A0A0D3FT42_9ORYZ</name>
<dbReference type="Gramene" id="OBART04G04430.1">
    <property type="protein sequence ID" value="OBART04G04430.1"/>
    <property type="gene ID" value="OBART04G04430"/>
</dbReference>
<reference evidence="1" key="2">
    <citation type="submission" date="2015-03" db="UniProtKB">
        <authorList>
            <consortium name="EnsemblPlants"/>
        </authorList>
    </citation>
    <scope>IDENTIFICATION</scope>
</reference>
<dbReference type="PaxDb" id="65489-OBART04G04430.1"/>
<dbReference type="AlphaFoldDB" id="A0A0D3FT42"/>
<keyword evidence="2" id="KW-1185">Reference proteome</keyword>
<dbReference type="Proteomes" id="UP000026960">
    <property type="component" value="Chromosome 4"/>
</dbReference>
<organism evidence="1">
    <name type="scientific">Oryza barthii</name>
    <dbReference type="NCBI Taxonomy" id="65489"/>
    <lineage>
        <taxon>Eukaryota</taxon>
        <taxon>Viridiplantae</taxon>
        <taxon>Streptophyta</taxon>
        <taxon>Embryophyta</taxon>
        <taxon>Tracheophyta</taxon>
        <taxon>Spermatophyta</taxon>
        <taxon>Magnoliopsida</taxon>
        <taxon>Liliopsida</taxon>
        <taxon>Poales</taxon>
        <taxon>Poaceae</taxon>
        <taxon>BOP clade</taxon>
        <taxon>Oryzoideae</taxon>
        <taxon>Oryzeae</taxon>
        <taxon>Oryzinae</taxon>
        <taxon>Oryza</taxon>
    </lineage>
</organism>
<evidence type="ECO:0000313" key="1">
    <source>
        <dbReference type="EnsemblPlants" id="OBART04G04430.1"/>
    </source>
</evidence>
<accession>A0A0D3FT42</accession>
<evidence type="ECO:0000313" key="2">
    <source>
        <dbReference type="Proteomes" id="UP000026960"/>
    </source>
</evidence>
<sequence>MSSTASLSWVDELLQCFYPSACSKLDVDPW</sequence>
<dbReference type="EnsemblPlants" id="OBART04G04430.1">
    <property type="protein sequence ID" value="OBART04G04430.1"/>
    <property type="gene ID" value="OBART04G04430"/>
</dbReference>
<protein>
    <submittedName>
        <fullName evidence="1">Uncharacterized protein</fullName>
    </submittedName>
</protein>
<dbReference type="HOGENOM" id="CLU_3406948_0_0_1"/>